<keyword evidence="3" id="KW-0812">Transmembrane</keyword>
<keyword evidence="4" id="KW-1133">Transmembrane helix</keyword>
<keyword evidence="10" id="KW-1185">Reference proteome</keyword>
<dbReference type="GO" id="GO:0005739">
    <property type="term" value="C:mitochondrion"/>
    <property type="evidence" value="ECO:0007669"/>
    <property type="project" value="UniProtKB-SubCell"/>
</dbReference>
<dbReference type="PANTHER" id="PTHR14360:SF12">
    <property type="entry name" value="MOZ PROTEIN REPRESENTS A CHROMATIN-ASSOCIATED ACETYLTRANSFERASE"/>
    <property type="match status" value="1"/>
</dbReference>
<evidence type="ECO:0000313" key="10">
    <source>
        <dbReference type="Proteomes" id="UP000311382"/>
    </source>
</evidence>
<dbReference type="OrthoDB" id="1552at2759"/>
<dbReference type="PANTHER" id="PTHR14360">
    <property type="entry name" value="PROTEIN FMP32, MITOCHONDRIAL"/>
    <property type="match status" value="1"/>
</dbReference>
<dbReference type="GO" id="GO:0016020">
    <property type="term" value="C:membrane"/>
    <property type="evidence" value="ECO:0007669"/>
    <property type="project" value="UniProtKB-SubCell"/>
</dbReference>
<keyword evidence="7" id="KW-0472">Membrane</keyword>
<evidence type="ECO:0000256" key="1">
    <source>
        <dbReference type="ARBA" id="ARBA00004173"/>
    </source>
</evidence>
<feature type="region of interest" description="Disordered" evidence="8">
    <location>
        <begin position="341"/>
        <end position="387"/>
    </location>
</feature>
<feature type="compositionally biased region" description="Basic and acidic residues" evidence="8">
    <location>
        <begin position="51"/>
        <end position="64"/>
    </location>
</feature>
<evidence type="ECO:0000256" key="3">
    <source>
        <dbReference type="ARBA" id="ARBA00022692"/>
    </source>
</evidence>
<dbReference type="Gene3D" id="1.20.5.340">
    <property type="match status" value="1"/>
</dbReference>
<dbReference type="InterPro" id="IPR024461">
    <property type="entry name" value="CCDC90-like"/>
</dbReference>
<feature type="compositionally biased region" description="Gly residues" evidence="8">
    <location>
        <begin position="344"/>
        <end position="355"/>
    </location>
</feature>
<dbReference type="AlphaFoldDB" id="A0A5C5FUJ0"/>
<evidence type="ECO:0000256" key="2">
    <source>
        <dbReference type="ARBA" id="ARBA00004370"/>
    </source>
</evidence>
<dbReference type="Proteomes" id="UP000311382">
    <property type="component" value="Unassembled WGS sequence"/>
</dbReference>
<feature type="region of interest" description="Disordered" evidence="8">
    <location>
        <begin position="1"/>
        <end position="111"/>
    </location>
</feature>
<keyword evidence="5" id="KW-0175">Coiled coil</keyword>
<sequence>MSARTLVASTCRAIPPRRALHTSCPRPTPHSADPPEAHGSVPSSSRRLRPRDRLQFTEASERDQPPGVAGDSAPLATQEGAAASGPPVVPPPPSSPSSSSSFPPDPAAPAGELVITAPLDGLPPLERHALPVSRVPFSTHRFVRDLEGAGVPRGLATDLMKATRDLLLRQEERAQEEVLSRQELENEAYLFTAALNELKTGSQVKSRNDSITLRSLTASLQRETDGVEQKMKEDMQRLSSDIQLEMNARKEETSQELTQLDKKVMDLNSKFTILLGEARTEIEATKWISTRRVMSAITVFVVSIVAYYSISSARKAREPEKPPSIEELGLQLGTNVDEAEMVGDGTGVAGGGGGPQATRGVSGWAFWPQSSAAPTKGKRVGDDEEAA</sequence>
<evidence type="ECO:0008006" key="11">
    <source>
        <dbReference type="Google" id="ProtNLM"/>
    </source>
</evidence>
<dbReference type="EMBL" id="SOZI01000095">
    <property type="protein sequence ID" value="TNY19441.1"/>
    <property type="molecule type" value="Genomic_DNA"/>
</dbReference>
<comment type="caution">
    <text evidence="9">The sequence shown here is derived from an EMBL/GenBank/DDBJ whole genome shotgun (WGS) entry which is preliminary data.</text>
</comment>
<gene>
    <name evidence="9" type="ORF">DMC30DRAFT_353873</name>
</gene>
<evidence type="ECO:0000256" key="8">
    <source>
        <dbReference type="SAM" id="MobiDB-lite"/>
    </source>
</evidence>
<protein>
    <recommendedName>
        <fullName evidence="11">MOZ protein represents a chromatin-associated acetyltransferase</fullName>
    </recommendedName>
</protein>
<evidence type="ECO:0000256" key="5">
    <source>
        <dbReference type="ARBA" id="ARBA00023054"/>
    </source>
</evidence>
<evidence type="ECO:0000256" key="4">
    <source>
        <dbReference type="ARBA" id="ARBA00022989"/>
    </source>
</evidence>
<evidence type="ECO:0000256" key="7">
    <source>
        <dbReference type="ARBA" id="ARBA00023136"/>
    </source>
</evidence>
<accession>A0A5C5FUJ0</accession>
<organism evidence="9 10">
    <name type="scientific">Rhodotorula diobovata</name>
    <dbReference type="NCBI Taxonomy" id="5288"/>
    <lineage>
        <taxon>Eukaryota</taxon>
        <taxon>Fungi</taxon>
        <taxon>Dikarya</taxon>
        <taxon>Basidiomycota</taxon>
        <taxon>Pucciniomycotina</taxon>
        <taxon>Microbotryomycetes</taxon>
        <taxon>Sporidiobolales</taxon>
        <taxon>Sporidiobolaceae</taxon>
        <taxon>Rhodotorula</taxon>
    </lineage>
</organism>
<reference evidence="9 10" key="1">
    <citation type="submission" date="2019-03" db="EMBL/GenBank/DDBJ databases">
        <title>Rhodosporidium diobovatum UCD-FST 08-225 genome sequencing, assembly, and annotation.</title>
        <authorList>
            <person name="Fakankun I.U."/>
            <person name="Fristensky B."/>
            <person name="Levin D.B."/>
        </authorList>
    </citation>
    <scope>NUCLEOTIDE SEQUENCE [LARGE SCALE GENOMIC DNA]</scope>
    <source>
        <strain evidence="9 10">UCD-FST 08-225</strain>
    </source>
</reference>
<proteinExistence type="predicted"/>
<evidence type="ECO:0000313" key="9">
    <source>
        <dbReference type="EMBL" id="TNY19441.1"/>
    </source>
</evidence>
<comment type="subcellular location">
    <subcellularLocation>
        <location evidence="2">Membrane</location>
    </subcellularLocation>
    <subcellularLocation>
        <location evidence="1">Mitochondrion</location>
    </subcellularLocation>
</comment>
<name>A0A5C5FUJ0_9BASI</name>
<dbReference type="STRING" id="5288.A0A5C5FUJ0"/>
<evidence type="ECO:0000256" key="6">
    <source>
        <dbReference type="ARBA" id="ARBA00023128"/>
    </source>
</evidence>
<dbReference type="Pfam" id="PF07798">
    <property type="entry name" value="CCDC90-like"/>
    <property type="match status" value="1"/>
</dbReference>
<keyword evidence="6" id="KW-0496">Mitochondrion</keyword>